<dbReference type="EMBL" id="JAIQCV010000006">
    <property type="protein sequence ID" value="KAH1091831.1"/>
    <property type="molecule type" value="Genomic_DNA"/>
</dbReference>
<dbReference type="PANTHER" id="PTHR33116:SF70">
    <property type="entry name" value="NON-LTR RETROELEMENT REVERSE TRANSCRIPTASE-LIKE PROTEIN"/>
    <property type="match status" value="1"/>
</dbReference>
<protein>
    <recommendedName>
        <fullName evidence="3">Reverse transcriptase domain-containing protein</fullName>
    </recommendedName>
</protein>
<name>A0A9D3VQ32_9ROSI</name>
<comment type="caution">
    <text evidence="1">The sequence shown here is derived from an EMBL/GenBank/DDBJ whole genome shotgun (WGS) entry which is preliminary data.</text>
</comment>
<evidence type="ECO:0000313" key="1">
    <source>
        <dbReference type="EMBL" id="KAH1091831.1"/>
    </source>
</evidence>
<evidence type="ECO:0000313" key="2">
    <source>
        <dbReference type="Proteomes" id="UP000828251"/>
    </source>
</evidence>
<sequence>MAVKIDLEKAYDRLDWGFIDDMLEDIGIPNDLILLNEAFVNRMSIMKRVFENFCVSFGHRFNVQKTHIFFFKNVPHELKENISCGLGFSYVDYLEKYLGVPLLHQRVTKDTYQYIMGNIKKKLARWKAKLLSLVDCCKRNEPPLLGVFQKFYQLRVTKQMVGIGFAHFSVRSDFHLIIQNSISNLHWKKIAKLIFLPKSHTSSNLKSAIGIKAILSASQSNKRTSAASPRKLIIKKDHKWLRASEDASAVGKTKPPSTKWCKLKTGLLSSKVPSLPAAPIVFKQQILLLQSWALPKRKFLQGLRYKIRL</sequence>
<accession>A0A9D3VQ32</accession>
<dbReference type="PANTHER" id="PTHR33116">
    <property type="entry name" value="REVERSE TRANSCRIPTASE ZINC-BINDING DOMAIN-CONTAINING PROTEIN-RELATED-RELATED"/>
    <property type="match status" value="1"/>
</dbReference>
<reference evidence="1 2" key="1">
    <citation type="journal article" date="2021" name="Plant Biotechnol. J.">
        <title>Multi-omics assisted identification of the key and species-specific regulatory components of drought-tolerant mechanisms in Gossypium stocksii.</title>
        <authorList>
            <person name="Yu D."/>
            <person name="Ke L."/>
            <person name="Zhang D."/>
            <person name="Wu Y."/>
            <person name="Sun Y."/>
            <person name="Mei J."/>
            <person name="Sun J."/>
            <person name="Sun Y."/>
        </authorList>
    </citation>
    <scope>NUCLEOTIDE SEQUENCE [LARGE SCALE GENOMIC DNA]</scope>
    <source>
        <strain evidence="2">cv. E1</strain>
        <tissue evidence="1">Leaf</tissue>
    </source>
</reference>
<dbReference type="Proteomes" id="UP000828251">
    <property type="component" value="Unassembled WGS sequence"/>
</dbReference>
<dbReference type="OrthoDB" id="1434716at2759"/>
<organism evidence="1 2">
    <name type="scientific">Gossypium stocksii</name>
    <dbReference type="NCBI Taxonomy" id="47602"/>
    <lineage>
        <taxon>Eukaryota</taxon>
        <taxon>Viridiplantae</taxon>
        <taxon>Streptophyta</taxon>
        <taxon>Embryophyta</taxon>
        <taxon>Tracheophyta</taxon>
        <taxon>Spermatophyta</taxon>
        <taxon>Magnoliopsida</taxon>
        <taxon>eudicotyledons</taxon>
        <taxon>Gunneridae</taxon>
        <taxon>Pentapetalae</taxon>
        <taxon>rosids</taxon>
        <taxon>malvids</taxon>
        <taxon>Malvales</taxon>
        <taxon>Malvaceae</taxon>
        <taxon>Malvoideae</taxon>
        <taxon>Gossypium</taxon>
    </lineage>
</organism>
<dbReference type="AlphaFoldDB" id="A0A9D3VQ32"/>
<keyword evidence="2" id="KW-1185">Reference proteome</keyword>
<proteinExistence type="predicted"/>
<gene>
    <name evidence="1" type="ORF">J1N35_019088</name>
</gene>
<evidence type="ECO:0008006" key="3">
    <source>
        <dbReference type="Google" id="ProtNLM"/>
    </source>
</evidence>